<dbReference type="GO" id="GO:0016829">
    <property type="term" value="F:lyase activity"/>
    <property type="evidence" value="ECO:0007669"/>
    <property type="project" value="UniProtKB-KW"/>
</dbReference>
<reference evidence="2 3" key="1">
    <citation type="submission" date="2019-01" db="EMBL/GenBank/DDBJ databases">
        <title>Genome sequence of the Antarctic species Gelidibacter gilvus ACAM 158(T).</title>
        <authorList>
            <person name="Bowman J.P."/>
        </authorList>
    </citation>
    <scope>NUCLEOTIDE SEQUENCE [LARGE SCALE GENOMIC DNA]</scope>
    <source>
        <strain evidence="2 3">IC158</strain>
    </source>
</reference>
<sequence>MLLQKFYKIKTSESHEDNSFETIIDLQKEHPIYNGHFPNFPVTPGVAMLQIIKELTEKQLQQDLFLKSASNVKFLSLVDPNKNSILKFSITLEEDLQNVKVKNTTSFTDGTPVLKCYITFDKR</sequence>
<name>A0A4Q0XJL1_9FLAO</name>
<accession>A0A4Q0XJL1</accession>
<gene>
    <name evidence="2" type="ORF">ESZ48_01290</name>
</gene>
<dbReference type="AlphaFoldDB" id="A0A4Q0XJL1"/>
<keyword evidence="3" id="KW-1185">Reference proteome</keyword>
<comment type="caution">
    <text evidence="2">The sequence shown here is derived from an EMBL/GenBank/DDBJ whole genome shotgun (WGS) entry which is preliminary data.</text>
</comment>
<dbReference type="EMBL" id="SDDZ01000001">
    <property type="protein sequence ID" value="RXJ52362.1"/>
    <property type="molecule type" value="Genomic_DNA"/>
</dbReference>
<dbReference type="RefSeq" id="WP_129015497.1">
    <property type="nucleotide sequence ID" value="NZ_SDDZ01000001.1"/>
</dbReference>
<protein>
    <submittedName>
        <fullName evidence="2">3-hydroxyacyl-ACP dehydratase</fullName>
    </submittedName>
</protein>
<evidence type="ECO:0000313" key="3">
    <source>
        <dbReference type="Proteomes" id="UP000289792"/>
    </source>
</evidence>
<feature type="domain" description="ApeI dehydratase-like" evidence="1">
    <location>
        <begin position="14"/>
        <end position="96"/>
    </location>
</feature>
<dbReference type="InterPro" id="IPR029069">
    <property type="entry name" value="HotDog_dom_sf"/>
</dbReference>
<dbReference type="OrthoDB" id="9772788at2"/>
<dbReference type="SUPFAM" id="SSF54637">
    <property type="entry name" value="Thioesterase/thiol ester dehydrase-isomerase"/>
    <property type="match status" value="1"/>
</dbReference>
<dbReference type="Gene3D" id="3.10.129.10">
    <property type="entry name" value="Hotdog Thioesterase"/>
    <property type="match status" value="1"/>
</dbReference>
<dbReference type="Pfam" id="PF22818">
    <property type="entry name" value="ApeI-like"/>
    <property type="match status" value="1"/>
</dbReference>
<proteinExistence type="predicted"/>
<organism evidence="2 3">
    <name type="scientific">Gelidibacter gilvus</name>
    <dbReference type="NCBI Taxonomy" id="59602"/>
    <lineage>
        <taxon>Bacteria</taxon>
        <taxon>Pseudomonadati</taxon>
        <taxon>Bacteroidota</taxon>
        <taxon>Flavobacteriia</taxon>
        <taxon>Flavobacteriales</taxon>
        <taxon>Flavobacteriaceae</taxon>
        <taxon>Gelidibacter</taxon>
    </lineage>
</organism>
<evidence type="ECO:0000259" key="1">
    <source>
        <dbReference type="Pfam" id="PF22818"/>
    </source>
</evidence>
<evidence type="ECO:0000313" key="2">
    <source>
        <dbReference type="EMBL" id="RXJ52362.1"/>
    </source>
</evidence>
<dbReference type="Proteomes" id="UP000289792">
    <property type="component" value="Unassembled WGS sequence"/>
</dbReference>
<dbReference type="InterPro" id="IPR054545">
    <property type="entry name" value="ApeI-like"/>
</dbReference>